<evidence type="ECO:0000256" key="1">
    <source>
        <dbReference type="SAM" id="Phobius"/>
    </source>
</evidence>
<proteinExistence type="predicted"/>
<dbReference type="InterPro" id="IPR002656">
    <property type="entry name" value="Acyl_transf_3_dom"/>
</dbReference>
<feature type="transmembrane region" description="Helical" evidence="1">
    <location>
        <begin position="201"/>
        <end position="219"/>
    </location>
</feature>
<feature type="transmembrane region" description="Helical" evidence="1">
    <location>
        <begin position="295"/>
        <end position="313"/>
    </location>
</feature>
<keyword evidence="1" id="KW-0472">Membrane</keyword>
<dbReference type="Proteomes" id="UP001154420">
    <property type="component" value="Unassembled WGS sequence"/>
</dbReference>
<feature type="transmembrane region" description="Helical" evidence="1">
    <location>
        <begin position="325"/>
        <end position="347"/>
    </location>
</feature>
<organism evidence="3 4">
    <name type="scientific">Parablautia muri</name>
    <dbReference type="NCBI Taxonomy" id="2320879"/>
    <lineage>
        <taxon>Bacteria</taxon>
        <taxon>Bacillati</taxon>
        <taxon>Bacillota</taxon>
        <taxon>Clostridia</taxon>
        <taxon>Lachnospirales</taxon>
        <taxon>Lachnospiraceae</taxon>
        <taxon>Parablautia</taxon>
    </lineage>
</organism>
<feature type="transmembrane region" description="Helical" evidence="1">
    <location>
        <begin position="12"/>
        <end position="30"/>
    </location>
</feature>
<keyword evidence="4" id="KW-1185">Reference proteome</keyword>
<feature type="transmembrane region" description="Helical" evidence="1">
    <location>
        <begin position="50"/>
        <end position="70"/>
    </location>
</feature>
<feature type="transmembrane region" description="Helical" evidence="1">
    <location>
        <begin position="256"/>
        <end position="275"/>
    </location>
</feature>
<dbReference type="GO" id="GO:0000271">
    <property type="term" value="P:polysaccharide biosynthetic process"/>
    <property type="evidence" value="ECO:0007669"/>
    <property type="project" value="TreeGrafter"/>
</dbReference>
<sequence length="368" mass="42724">MKKNDILEPLNGIKGIGAVIIAFFFHYGNFLSVDLSPLYCTLTRNLCENGWLMVELFFMLSGIVFTLLYYPQINSGMKGIEFTVLRISRLYPMHLFTLCMVAVVQAIRNTCNLGQWCFIKNDLYHFILHIFMIHQFGFQSDNSFNQVSWTVSISVVLYFVFFWISRKSIQKSGFLMCCLLMLVAGFAMIQSNLYVFLNWPWIGRGMIAFFTGCIFDVVVSYEKINIKILDIVFICVLLIWILFRACLWMSMDNNGWLVACCYSIILFPALVYFSIRIRVIRKILSGKAMKALGKLSFSLFMIHYPIQLILVTFNEIFSLEWNYETGRFCMLYIFCSMTAAYVALHYVEESISGKIRKYYYDTMAAAGK</sequence>
<dbReference type="PANTHER" id="PTHR23028:SF131">
    <property type="entry name" value="BLR2367 PROTEIN"/>
    <property type="match status" value="1"/>
</dbReference>
<dbReference type="EMBL" id="QZDT01000005">
    <property type="protein sequence ID" value="NBJ92053.1"/>
    <property type="molecule type" value="Genomic_DNA"/>
</dbReference>
<feature type="domain" description="Acyltransferase 3" evidence="2">
    <location>
        <begin position="10"/>
        <end position="335"/>
    </location>
</feature>
<dbReference type="RefSeq" id="WP_160559119.1">
    <property type="nucleotide sequence ID" value="NZ_QZDT01000005.1"/>
</dbReference>
<name>A0A9X5BEC8_9FIRM</name>
<keyword evidence="1" id="KW-0812">Transmembrane</keyword>
<keyword evidence="3" id="KW-0808">Transferase</keyword>
<feature type="transmembrane region" description="Helical" evidence="1">
    <location>
        <begin position="90"/>
        <end position="107"/>
    </location>
</feature>
<dbReference type="AlphaFoldDB" id="A0A9X5BEC8"/>
<feature type="transmembrane region" description="Helical" evidence="1">
    <location>
        <begin position="147"/>
        <end position="165"/>
    </location>
</feature>
<comment type="caution">
    <text evidence="3">The sequence shown here is derived from an EMBL/GenBank/DDBJ whole genome shotgun (WGS) entry which is preliminary data.</text>
</comment>
<evidence type="ECO:0000313" key="4">
    <source>
        <dbReference type="Proteomes" id="UP001154420"/>
    </source>
</evidence>
<dbReference type="PANTHER" id="PTHR23028">
    <property type="entry name" value="ACETYLTRANSFERASE"/>
    <property type="match status" value="1"/>
</dbReference>
<feature type="transmembrane region" description="Helical" evidence="1">
    <location>
        <begin position="172"/>
        <end position="189"/>
    </location>
</feature>
<evidence type="ECO:0000259" key="2">
    <source>
        <dbReference type="Pfam" id="PF01757"/>
    </source>
</evidence>
<dbReference type="GO" id="GO:0016747">
    <property type="term" value="F:acyltransferase activity, transferring groups other than amino-acyl groups"/>
    <property type="evidence" value="ECO:0007669"/>
    <property type="project" value="InterPro"/>
</dbReference>
<dbReference type="Pfam" id="PF01757">
    <property type="entry name" value="Acyl_transf_3"/>
    <property type="match status" value="1"/>
</dbReference>
<evidence type="ECO:0000313" key="3">
    <source>
        <dbReference type="EMBL" id="NBJ92053.1"/>
    </source>
</evidence>
<dbReference type="InterPro" id="IPR050879">
    <property type="entry name" value="Acyltransferase_3"/>
</dbReference>
<dbReference type="OrthoDB" id="9806223at2"/>
<protein>
    <submittedName>
        <fullName evidence="3">Acyltransferase</fullName>
    </submittedName>
</protein>
<accession>A0A9X5BEC8</accession>
<keyword evidence="3" id="KW-0012">Acyltransferase</keyword>
<gene>
    <name evidence="3" type="ORF">D5281_05480</name>
</gene>
<dbReference type="GO" id="GO:0016020">
    <property type="term" value="C:membrane"/>
    <property type="evidence" value="ECO:0007669"/>
    <property type="project" value="TreeGrafter"/>
</dbReference>
<feature type="transmembrane region" description="Helical" evidence="1">
    <location>
        <begin position="231"/>
        <end position="250"/>
    </location>
</feature>
<keyword evidence="1" id="KW-1133">Transmembrane helix</keyword>
<reference evidence="3" key="1">
    <citation type="submission" date="2018-09" db="EMBL/GenBank/DDBJ databases">
        <title>Murine metabolic-syndrome-specific gut microbial biobank.</title>
        <authorList>
            <person name="Liu C."/>
        </authorList>
    </citation>
    <scope>NUCLEOTIDE SEQUENCE</scope>
    <source>
        <strain evidence="3">D42-62</strain>
    </source>
</reference>